<keyword evidence="2" id="KW-1185">Reference proteome</keyword>
<evidence type="ECO:0000313" key="1">
    <source>
        <dbReference type="EMBL" id="PKI60070.1"/>
    </source>
</evidence>
<protein>
    <submittedName>
        <fullName evidence="1">Uncharacterized protein</fullName>
    </submittedName>
</protein>
<dbReference type="Proteomes" id="UP000233551">
    <property type="component" value="Unassembled WGS sequence"/>
</dbReference>
<name>A0A2I0JW19_PUNGR</name>
<proteinExistence type="predicted"/>
<dbReference type="EMBL" id="PGOL01001193">
    <property type="protein sequence ID" value="PKI60070.1"/>
    <property type="molecule type" value="Genomic_DNA"/>
</dbReference>
<evidence type="ECO:0000313" key="2">
    <source>
        <dbReference type="Proteomes" id="UP000233551"/>
    </source>
</evidence>
<reference evidence="1 2" key="1">
    <citation type="submission" date="2017-11" db="EMBL/GenBank/DDBJ databases">
        <title>De-novo sequencing of pomegranate (Punica granatum L.) genome.</title>
        <authorList>
            <person name="Akparov Z."/>
            <person name="Amiraslanov A."/>
            <person name="Hajiyeva S."/>
            <person name="Abbasov M."/>
            <person name="Kaur K."/>
            <person name="Hamwieh A."/>
            <person name="Solovyev V."/>
            <person name="Salamov A."/>
            <person name="Braich B."/>
            <person name="Kosarev P."/>
            <person name="Mahmoud A."/>
            <person name="Hajiyev E."/>
            <person name="Babayeva S."/>
            <person name="Izzatullayeva V."/>
            <person name="Mammadov A."/>
            <person name="Mammadov A."/>
            <person name="Sharifova S."/>
            <person name="Ojaghi J."/>
            <person name="Eynullazada K."/>
            <person name="Bayramov B."/>
            <person name="Abdulazimova A."/>
            <person name="Shahmuradov I."/>
        </authorList>
    </citation>
    <scope>NUCLEOTIDE SEQUENCE [LARGE SCALE GENOMIC DNA]</scope>
    <source>
        <strain evidence="2">cv. AG2017</strain>
        <tissue evidence="1">Leaf</tissue>
    </source>
</reference>
<gene>
    <name evidence="1" type="ORF">CRG98_019555</name>
</gene>
<organism evidence="1 2">
    <name type="scientific">Punica granatum</name>
    <name type="common">Pomegranate</name>
    <dbReference type="NCBI Taxonomy" id="22663"/>
    <lineage>
        <taxon>Eukaryota</taxon>
        <taxon>Viridiplantae</taxon>
        <taxon>Streptophyta</taxon>
        <taxon>Embryophyta</taxon>
        <taxon>Tracheophyta</taxon>
        <taxon>Spermatophyta</taxon>
        <taxon>Magnoliopsida</taxon>
        <taxon>eudicotyledons</taxon>
        <taxon>Gunneridae</taxon>
        <taxon>Pentapetalae</taxon>
        <taxon>rosids</taxon>
        <taxon>malvids</taxon>
        <taxon>Myrtales</taxon>
        <taxon>Lythraceae</taxon>
        <taxon>Punica</taxon>
    </lineage>
</organism>
<comment type="caution">
    <text evidence="1">The sequence shown here is derived from an EMBL/GenBank/DDBJ whole genome shotgun (WGS) entry which is preliminary data.</text>
</comment>
<accession>A0A2I0JW19</accession>
<dbReference type="AlphaFoldDB" id="A0A2I0JW19"/>
<sequence length="77" mass="8934">MGRLFLVDMDDPVKLYWERCACPRCHTAIAFLTNLARWKATVHPEDGDDSIEFDFNVEITPTEEENKSRVRGTFTKV</sequence>